<keyword evidence="8" id="KW-1185">Reference proteome</keyword>
<evidence type="ECO:0000313" key="7">
    <source>
        <dbReference type="EMBL" id="TRX03614.1"/>
    </source>
</evidence>
<comment type="caution">
    <text evidence="7">The sequence shown here is derived from an EMBL/GenBank/DDBJ whole genome shotgun (WGS) entry which is preliminary data.</text>
</comment>
<gene>
    <name evidence="7" type="ORF">EKO24_000520</name>
</gene>
<comment type="subcellular location">
    <subcellularLocation>
        <location evidence="1">Membrane</location>
        <topology evidence="1">Multi-pass membrane protein</topology>
    </subcellularLocation>
</comment>
<dbReference type="EMBL" id="RYFG02000005">
    <property type="protein sequence ID" value="TRX03614.1"/>
    <property type="molecule type" value="Genomic_DNA"/>
</dbReference>
<organism evidence="7 8">
    <name type="scientific">Candidatus Methylobacter oryzae</name>
    <dbReference type="NCBI Taxonomy" id="2497749"/>
    <lineage>
        <taxon>Bacteria</taxon>
        <taxon>Pseudomonadati</taxon>
        <taxon>Pseudomonadota</taxon>
        <taxon>Gammaproteobacteria</taxon>
        <taxon>Methylococcales</taxon>
        <taxon>Methylococcaceae</taxon>
        <taxon>Methylobacter</taxon>
    </lineage>
</organism>
<reference evidence="7 8" key="1">
    <citation type="journal article" date="2019" name="Antonie Van Leeuwenhoek">
        <title>Description of 'Ca. Methylobacter oryzae' KRF1, a novel species from the environmentally important Methylobacter clade 2.</title>
        <authorList>
            <person name="Khatri K."/>
            <person name="Mohite J.A."/>
            <person name="Pandit P.S."/>
            <person name="Bahulikar R."/>
            <person name="Rahalkar M.C."/>
        </authorList>
    </citation>
    <scope>NUCLEOTIDE SEQUENCE [LARGE SCALE GENOMIC DNA]</scope>
    <source>
        <strain evidence="7 8">KRF1</strain>
    </source>
</reference>
<evidence type="ECO:0000256" key="2">
    <source>
        <dbReference type="ARBA" id="ARBA00009694"/>
    </source>
</evidence>
<dbReference type="InterPro" id="IPR006696">
    <property type="entry name" value="DUF423"/>
</dbReference>
<accession>A0ABY3CHQ8</accession>
<evidence type="ECO:0000256" key="3">
    <source>
        <dbReference type="ARBA" id="ARBA00022692"/>
    </source>
</evidence>
<keyword evidence="5 6" id="KW-0472">Membrane</keyword>
<name>A0ABY3CHQ8_9GAMM</name>
<proteinExistence type="inferred from homology"/>
<evidence type="ECO:0000256" key="4">
    <source>
        <dbReference type="ARBA" id="ARBA00022989"/>
    </source>
</evidence>
<dbReference type="Pfam" id="PF04241">
    <property type="entry name" value="DUF423"/>
    <property type="match status" value="1"/>
</dbReference>
<dbReference type="RefSeq" id="WP_127027663.1">
    <property type="nucleotide sequence ID" value="NZ_RYFG02000005.1"/>
</dbReference>
<evidence type="ECO:0000256" key="5">
    <source>
        <dbReference type="ARBA" id="ARBA00023136"/>
    </source>
</evidence>
<dbReference type="PANTHER" id="PTHR43461:SF1">
    <property type="entry name" value="TRANSMEMBRANE PROTEIN 256"/>
    <property type="match status" value="1"/>
</dbReference>
<keyword evidence="3 6" id="KW-0812">Transmembrane</keyword>
<feature type="transmembrane region" description="Helical" evidence="6">
    <location>
        <begin position="97"/>
        <end position="120"/>
    </location>
</feature>
<comment type="similarity">
    <text evidence="2">Belongs to the UPF0382 family.</text>
</comment>
<keyword evidence="4 6" id="KW-1133">Transmembrane helix</keyword>
<dbReference type="Proteomes" id="UP000733744">
    <property type="component" value="Unassembled WGS sequence"/>
</dbReference>
<sequence length="134" mass="14518">MSSVFLLLGALSALTGVGIGAFGAHGLKSVISPEMLTVYQTGVTYQMWHALGLIGVALIRLQAPDSKLLHWSGWLMFAGIVLFSGSLYALALLNHHWLGMITPFGGVCFIASWLLIALFANQNIRSSDHNSRYK</sequence>
<feature type="transmembrane region" description="Helical" evidence="6">
    <location>
        <begin position="42"/>
        <end position="61"/>
    </location>
</feature>
<evidence type="ECO:0000256" key="1">
    <source>
        <dbReference type="ARBA" id="ARBA00004141"/>
    </source>
</evidence>
<feature type="transmembrane region" description="Helical" evidence="6">
    <location>
        <begin position="73"/>
        <end position="91"/>
    </location>
</feature>
<protein>
    <submittedName>
        <fullName evidence="7">DUF423 domain-containing protein</fullName>
    </submittedName>
</protein>
<dbReference type="PANTHER" id="PTHR43461">
    <property type="entry name" value="TRANSMEMBRANE PROTEIN 256"/>
    <property type="match status" value="1"/>
</dbReference>
<evidence type="ECO:0000256" key="6">
    <source>
        <dbReference type="SAM" id="Phobius"/>
    </source>
</evidence>
<evidence type="ECO:0000313" key="8">
    <source>
        <dbReference type="Proteomes" id="UP000733744"/>
    </source>
</evidence>